<dbReference type="EMBL" id="JAWLKA010000045">
    <property type="protein sequence ID" value="MDV6286762.1"/>
    <property type="molecule type" value="Genomic_DNA"/>
</dbReference>
<accession>A0ABU4CUJ1</accession>
<proteinExistence type="predicted"/>
<dbReference type="Proteomes" id="UP001185737">
    <property type="component" value="Unassembled WGS sequence"/>
</dbReference>
<gene>
    <name evidence="1" type="ORF">R3Q59_40510</name>
</gene>
<evidence type="ECO:0000313" key="2">
    <source>
        <dbReference type="Proteomes" id="UP001185737"/>
    </source>
</evidence>
<sequence length="88" mass="9749">MRWKDLDRLIGTCAGHGRAVGIYAQRLLDDRLPWTRMRAVYRLLGLVRRYGSLVSLRFAEAGHSVLVLIPVGVGKTRLATALGHVAIP</sequence>
<protein>
    <recommendedName>
        <fullName evidence="3">Transposase</fullName>
    </recommendedName>
</protein>
<organism evidence="1 2">
    <name type="scientific">Rhodococcus jostii</name>
    <dbReference type="NCBI Taxonomy" id="132919"/>
    <lineage>
        <taxon>Bacteria</taxon>
        <taxon>Bacillati</taxon>
        <taxon>Actinomycetota</taxon>
        <taxon>Actinomycetes</taxon>
        <taxon>Mycobacteriales</taxon>
        <taxon>Nocardiaceae</taxon>
        <taxon>Rhodococcus</taxon>
    </lineage>
</organism>
<evidence type="ECO:0000313" key="1">
    <source>
        <dbReference type="EMBL" id="MDV6286762.1"/>
    </source>
</evidence>
<evidence type="ECO:0008006" key="3">
    <source>
        <dbReference type="Google" id="ProtNLM"/>
    </source>
</evidence>
<dbReference type="RefSeq" id="WP_317571742.1">
    <property type="nucleotide sequence ID" value="NZ_JAWLKA010000045.1"/>
</dbReference>
<reference evidence="1 2" key="1">
    <citation type="submission" date="2023-10" db="EMBL/GenBank/DDBJ databases">
        <title>Development of a sustainable strategy for remediation of hydrocarbon-contaminated territories based on the waste exchange concept.</title>
        <authorList>
            <person name="Krivoruchko A."/>
        </authorList>
    </citation>
    <scope>NUCLEOTIDE SEQUENCE [LARGE SCALE GENOMIC DNA]</scope>
    <source>
        <strain evidence="1 2">IEGM 60</strain>
    </source>
</reference>
<comment type="caution">
    <text evidence="1">The sequence shown here is derived from an EMBL/GenBank/DDBJ whole genome shotgun (WGS) entry which is preliminary data.</text>
</comment>
<name>A0ABU4CUJ1_RHOJO</name>
<keyword evidence="2" id="KW-1185">Reference proteome</keyword>